<sequence length="263" mass="28336">MNLLMGKKALIFGVANKHSIAWAIAEAFTAAGAEVGISYGIPQLEKRVMPLAEEIGAIFVEKCDVTSDEEIDGLFEKAAAHFGTIDILVHAVAFAPSSELEGRFYDTTREGFRIAMDISAYSFIALANRAQRLMPDGGCMMTLTYYGAEKVVPHYNVMGVAKAALEASTRYLAADLGPQNIRVNAISAGPIKTLAAAGIAGFRKMLGYVGERAPLRRNIDQEEVAKTALWLCSDLGSGVTGEVVYVDAGYHILGMPEPPEKWE</sequence>
<feature type="active site" description="Proton acceptor" evidence="10">
    <location>
        <position position="155"/>
    </location>
</feature>
<keyword evidence="14" id="KW-1185">Reference proteome</keyword>
<dbReference type="PIRSF" id="PIRSF000094">
    <property type="entry name" value="Enoyl-ACP_rdct"/>
    <property type="match status" value="1"/>
</dbReference>
<feature type="binding site" evidence="12">
    <location>
        <position position="162"/>
    </location>
    <ligand>
        <name>NAD(+)</name>
        <dbReference type="ChEBI" id="CHEBI:57540"/>
    </ligand>
</feature>
<evidence type="ECO:0000256" key="5">
    <source>
        <dbReference type="ARBA" id="ARBA00023002"/>
    </source>
</evidence>
<feature type="active site" description="Proton acceptor" evidence="10">
    <location>
        <position position="145"/>
    </location>
</feature>
<dbReference type="PANTHER" id="PTHR43159:SF2">
    <property type="entry name" value="ENOYL-[ACYL-CARRIER-PROTEIN] REDUCTASE [NADH], CHLOROPLASTIC"/>
    <property type="match status" value="1"/>
</dbReference>
<feature type="binding site" evidence="12">
    <location>
        <begin position="64"/>
        <end position="65"/>
    </location>
    <ligand>
        <name>NAD(+)</name>
        <dbReference type="ChEBI" id="CHEBI:57540"/>
    </ligand>
</feature>
<proteinExistence type="inferred from homology"/>
<gene>
    <name evidence="13" type="primary">fabI</name>
    <name evidence="13" type="ORF">CFX0092_A0364</name>
</gene>
<dbReference type="FunFam" id="3.40.50.720:FF:000054">
    <property type="entry name" value="Enoyl-[acyl-carrier-protein] reductase [NADH]"/>
    <property type="match status" value="1"/>
</dbReference>
<evidence type="ECO:0000256" key="10">
    <source>
        <dbReference type="PIRSR" id="PIRSR000094-1"/>
    </source>
</evidence>
<dbReference type="FunFam" id="1.10.8.400:FF:000001">
    <property type="entry name" value="Enoyl-[acyl-carrier-protein] reductase [NADH]"/>
    <property type="match status" value="1"/>
</dbReference>
<dbReference type="PANTHER" id="PTHR43159">
    <property type="entry name" value="ENOYL-[ACYL-CARRIER-PROTEIN] REDUCTASE"/>
    <property type="match status" value="1"/>
</dbReference>
<dbReference type="Proteomes" id="UP000215027">
    <property type="component" value="Chromosome I"/>
</dbReference>
<evidence type="ECO:0000313" key="14">
    <source>
        <dbReference type="Proteomes" id="UP000215027"/>
    </source>
</evidence>
<name>A0A160T192_9CHLR</name>
<dbReference type="EMBL" id="LN890655">
    <property type="protein sequence ID" value="CUS02245.2"/>
    <property type="molecule type" value="Genomic_DNA"/>
</dbReference>
<comment type="catalytic activity">
    <reaction evidence="9">
        <text>a 2,3-saturated acyl-[ACP] + NAD(+) = a (2E)-enoyl-[ACP] + NADH + H(+)</text>
        <dbReference type="Rhea" id="RHEA:10240"/>
        <dbReference type="Rhea" id="RHEA-COMP:9925"/>
        <dbReference type="Rhea" id="RHEA-COMP:9926"/>
        <dbReference type="ChEBI" id="CHEBI:15378"/>
        <dbReference type="ChEBI" id="CHEBI:57540"/>
        <dbReference type="ChEBI" id="CHEBI:57945"/>
        <dbReference type="ChEBI" id="CHEBI:78784"/>
        <dbReference type="ChEBI" id="CHEBI:78785"/>
        <dbReference type="EC" id="1.3.1.9"/>
    </reaction>
</comment>
<evidence type="ECO:0000313" key="13">
    <source>
        <dbReference type="EMBL" id="CUS02245.2"/>
    </source>
</evidence>
<evidence type="ECO:0000256" key="4">
    <source>
        <dbReference type="ARBA" id="ARBA00022832"/>
    </source>
</evidence>
<feature type="binding site" evidence="12">
    <location>
        <position position="92"/>
    </location>
    <ligand>
        <name>NAD(+)</name>
        <dbReference type="ChEBI" id="CHEBI:57540"/>
    </ligand>
</feature>
<feature type="binding site" evidence="12">
    <location>
        <begin position="19"/>
        <end position="20"/>
    </location>
    <ligand>
        <name>NAD(+)</name>
        <dbReference type="ChEBI" id="CHEBI:57540"/>
    </ligand>
</feature>
<feature type="binding site" evidence="12">
    <location>
        <position position="13"/>
    </location>
    <ligand>
        <name>NAD(+)</name>
        <dbReference type="ChEBI" id="CHEBI:57540"/>
    </ligand>
</feature>
<evidence type="ECO:0000256" key="2">
    <source>
        <dbReference type="ARBA" id="ARBA00009233"/>
    </source>
</evidence>
<dbReference type="Gene3D" id="1.10.8.400">
    <property type="entry name" value="Enoyl acyl carrier protein reductase"/>
    <property type="match status" value="1"/>
</dbReference>
<dbReference type="RefSeq" id="WP_095041885.1">
    <property type="nucleotide sequence ID" value="NZ_LN890655.1"/>
</dbReference>
<organism evidence="13 14">
    <name type="scientific">Candidatus Promineifilum breve</name>
    <dbReference type="NCBI Taxonomy" id="1806508"/>
    <lineage>
        <taxon>Bacteria</taxon>
        <taxon>Bacillati</taxon>
        <taxon>Chloroflexota</taxon>
        <taxon>Ardenticatenia</taxon>
        <taxon>Candidatus Promineifilales</taxon>
        <taxon>Candidatus Promineifilaceae</taxon>
        <taxon>Candidatus Promineifilum</taxon>
    </lineage>
</organism>
<dbReference type="EC" id="1.3.1.9" evidence="9"/>
<evidence type="ECO:0000256" key="7">
    <source>
        <dbReference type="ARBA" id="ARBA00023098"/>
    </source>
</evidence>
<dbReference type="Gene3D" id="3.40.50.720">
    <property type="entry name" value="NAD(P)-binding Rossmann-like Domain"/>
    <property type="match status" value="1"/>
</dbReference>
<dbReference type="InterPro" id="IPR002347">
    <property type="entry name" value="SDR_fam"/>
</dbReference>
<evidence type="ECO:0000256" key="11">
    <source>
        <dbReference type="PIRSR" id="PIRSR000094-2"/>
    </source>
</evidence>
<reference evidence="13" key="1">
    <citation type="submission" date="2016-01" db="EMBL/GenBank/DDBJ databases">
        <authorList>
            <person name="Mcilroy J.S."/>
            <person name="Karst M S."/>
            <person name="Albertsen M."/>
        </authorList>
    </citation>
    <scope>NUCLEOTIDE SEQUENCE</scope>
    <source>
        <strain evidence="13">Cfx-K</strain>
    </source>
</reference>
<evidence type="ECO:0000256" key="3">
    <source>
        <dbReference type="ARBA" id="ARBA00022516"/>
    </source>
</evidence>
<comment type="similarity">
    <text evidence="2 9">Belongs to the short-chain dehydrogenases/reductases (SDR) family. FabI subfamily.</text>
</comment>
<evidence type="ECO:0000256" key="9">
    <source>
        <dbReference type="PIRNR" id="PIRNR000094"/>
    </source>
</evidence>
<keyword evidence="3 9" id="KW-0444">Lipid biosynthesis</keyword>
<evidence type="ECO:0000256" key="6">
    <source>
        <dbReference type="ARBA" id="ARBA00023027"/>
    </source>
</evidence>
<keyword evidence="7" id="KW-0443">Lipid metabolism</keyword>
<dbReference type="OrthoDB" id="9803628at2"/>
<evidence type="ECO:0000256" key="8">
    <source>
        <dbReference type="ARBA" id="ARBA00023160"/>
    </source>
</evidence>
<dbReference type="GO" id="GO:0004318">
    <property type="term" value="F:enoyl-[acyl-carrier-protein] reductase (NADH) activity"/>
    <property type="evidence" value="ECO:0007669"/>
    <property type="project" value="UniProtKB-EC"/>
</dbReference>
<dbReference type="InterPro" id="IPR036291">
    <property type="entry name" value="NAD(P)-bd_dom_sf"/>
</dbReference>
<comment type="pathway">
    <text evidence="1">Lipid metabolism; fatty acid biosynthesis.</text>
</comment>
<dbReference type="CDD" id="cd05372">
    <property type="entry name" value="ENR_SDR"/>
    <property type="match status" value="1"/>
</dbReference>
<dbReference type="GO" id="GO:0006633">
    <property type="term" value="P:fatty acid biosynthetic process"/>
    <property type="evidence" value="ECO:0007669"/>
    <property type="project" value="UniProtKB-KW"/>
</dbReference>
<keyword evidence="5 9" id="KW-0560">Oxidoreductase</keyword>
<dbReference type="PRINTS" id="PR00081">
    <property type="entry name" value="GDHRDH"/>
</dbReference>
<evidence type="ECO:0000256" key="12">
    <source>
        <dbReference type="PIRSR" id="PIRSR000094-3"/>
    </source>
</evidence>
<evidence type="ECO:0000256" key="1">
    <source>
        <dbReference type="ARBA" id="ARBA00005194"/>
    </source>
</evidence>
<dbReference type="AlphaFoldDB" id="A0A160T192"/>
<protein>
    <recommendedName>
        <fullName evidence="9">Enoyl-[acyl-carrier-protein] reductase [NADH]</fullName>
        <ecNumber evidence="9">1.3.1.9</ecNumber>
    </recommendedName>
</protein>
<keyword evidence="4" id="KW-0276">Fatty acid metabolism</keyword>
<dbReference type="Pfam" id="PF13561">
    <property type="entry name" value="adh_short_C2"/>
    <property type="match status" value="1"/>
</dbReference>
<feature type="binding site" evidence="11">
    <location>
        <position position="95"/>
    </location>
    <ligand>
        <name>substrate</name>
    </ligand>
</feature>
<keyword evidence="6 9" id="KW-0520">NAD</keyword>
<keyword evidence="8 9" id="KW-0275">Fatty acid biosynthesis</keyword>
<dbReference type="InterPro" id="IPR014358">
    <property type="entry name" value="Enoyl-ACP_Rdtase_NADH"/>
</dbReference>
<dbReference type="KEGG" id="pbf:CFX0092_A0364"/>
<accession>A0A160T192</accession>
<feature type="binding site" evidence="12">
    <location>
        <begin position="191"/>
        <end position="195"/>
    </location>
    <ligand>
        <name>NAD(+)</name>
        <dbReference type="ChEBI" id="CHEBI:57540"/>
    </ligand>
</feature>
<dbReference type="SUPFAM" id="SSF51735">
    <property type="entry name" value="NAD(P)-binding Rossmann-fold domains"/>
    <property type="match status" value="1"/>
</dbReference>